<evidence type="ECO:0000256" key="2">
    <source>
        <dbReference type="SAM" id="MobiDB-lite"/>
    </source>
</evidence>
<dbReference type="PANTHER" id="PTHR31471">
    <property type="entry name" value="OS02G0116800 PROTEIN"/>
    <property type="match status" value="1"/>
</dbReference>
<dbReference type="EMBL" id="QJKJ01012574">
    <property type="protein sequence ID" value="RDX68370.1"/>
    <property type="molecule type" value="Genomic_DNA"/>
</dbReference>
<gene>
    <name evidence="4" type="primary">REM4.1</name>
    <name evidence="4" type="ORF">CR513_52656</name>
</gene>
<feature type="non-terminal residue" evidence="4">
    <location>
        <position position="1"/>
    </location>
</feature>
<reference evidence="4" key="1">
    <citation type="submission" date="2018-05" db="EMBL/GenBank/DDBJ databases">
        <title>Draft genome of Mucuna pruriens seed.</title>
        <authorList>
            <person name="Nnadi N.E."/>
            <person name="Vos R."/>
            <person name="Hasami M.H."/>
            <person name="Devisetty U.K."/>
            <person name="Aguiy J.C."/>
        </authorList>
    </citation>
    <scope>NUCLEOTIDE SEQUENCE [LARGE SCALE GENOMIC DNA]</scope>
    <source>
        <strain evidence="4">JCA_2017</strain>
    </source>
</reference>
<protein>
    <submittedName>
        <fullName evidence="4">Remorin 4.1</fullName>
    </submittedName>
</protein>
<evidence type="ECO:0000313" key="5">
    <source>
        <dbReference type="Proteomes" id="UP000257109"/>
    </source>
</evidence>
<feature type="domain" description="Remorin C-terminal" evidence="3">
    <location>
        <begin position="427"/>
        <end position="506"/>
    </location>
</feature>
<keyword evidence="5" id="KW-1185">Reference proteome</keyword>
<feature type="non-terminal residue" evidence="4">
    <location>
        <position position="526"/>
    </location>
</feature>
<dbReference type="STRING" id="157652.A0A371EQM4"/>
<evidence type="ECO:0000256" key="1">
    <source>
        <dbReference type="ARBA" id="ARBA00005711"/>
    </source>
</evidence>
<dbReference type="InterPro" id="IPR005516">
    <property type="entry name" value="Remorin_C"/>
</dbReference>
<proteinExistence type="inferred from homology"/>
<dbReference type="AlphaFoldDB" id="A0A371EQM4"/>
<name>A0A371EQM4_MUCPR</name>
<organism evidence="4 5">
    <name type="scientific">Mucuna pruriens</name>
    <name type="common">Velvet bean</name>
    <name type="synonym">Dolichos pruriens</name>
    <dbReference type="NCBI Taxonomy" id="157652"/>
    <lineage>
        <taxon>Eukaryota</taxon>
        <taxon>Viridiplantae</taxon>
        <taxon>Streptophyta</taxon>
        <taxon>Embryophyta</taxon>
        <taxon>Tracheophyta</taxon>
        <taxon>Spermatophyta</taxon>
        <taxon>Magnoliopsida</taxon>
        <taxon>eudicotyledons</taxon>
        <taxon>Gunneridae</taxon>
        <taxon>Pentapetalae</taxon>
        <taxon>rosids</taxon>
        <taxon>fabids</taxon>
        <taxon>Fabales</taxon>
        <taxon>Fabaceae</taxon>
        <taxon>Papilionoideae</taxon>
        <taxon>50 kb inversion clade</taxon>
        <taxon>NPAAA clade</taxon>
        <taxon>indigoferoid/millettioid clade</taxon>
        <taxon>Phaseoleae</taxon>
        <taxon>Mucuna</taxon>
    </lineage>
</organism>
<evidence type="ECO:0000313" key="4">
    <source>
        <dbReference type="EMBL" id="RDX68370.1"/>
    </source>
</evidence>
<dbReference type="Proteomes" id="UP000257109">
    <property type="component" value="Unassembled WGS sequence"/>
</dbReference>
<feature type="region of interest" description="Disordered" evidence="2">
    <location>
        <begin position="221"/>
        <end position="249"/>
    </location>
</feature>
<evidence type="ECO:0000259" key="3">
    <source>
        <dbReference type="Pfam" id="PF03763"/>
    </source>
</evidence>
<comment type="similarity">
    <text evidence="1">Belongs to the remorin family.</text>
</comment>
<dbReference type="OrthoDB" id="648416at2759"/>
<feature type="region of interest" description="Disordered" evidence="2">
    <location>
        <begin position="145"/>
        <end position="171"/>
    </location>
</feature>
<sequence>MAELGFQERSSWRVGLRARDSSPDSVVFTLESNLSLFSSASASVDRCSFASDSHDHDSFVSEISLEKVTNSPRGLARIHIAVQDEDSDADIQEPVELDSARNSFSVALKGTTKECQDRRSRSEALLKKAASLDLIHLNNASASSPRLQTVKRSPLSTRRCGTATFPSPGTPNYRVAMHKGWSSERVPLHASATRKHVLPFNNAKALPSKWEDAERWILSPVSGDGRGKASLHPPQRRPKSKSGPLGPPGVAYHSLFSPAAPVFEVGNGGSFMGGSPFSGDGLTIRSSGHGGALSTRTEPCMARSASVHGCSKMQSQSSSMLVQEDNFGGFKDVGTNVSRAVSRRDMATQMSPQGSSCSSPNLRPSFFASTPSTLPVSELRTVASSKVDIRDVQVDEHVTMTRWSKKHRALFTGSRGSEYDESWKKKEISTQSSNWDISETSKTVSKTKSEEAKISAWENLQKAKAEAAIRKLEMKLEKRRASSMDKIMNKLRLAQKKAHEMRSSDRVVRTSHKASFFGTIQMRSLS</sequence>
<dbReference type="Pfam" id="PF03763">
    <property type="entry name" value="Remorin_C"/>
    <property type="match status" value="1"/>
</dbReference>
<comment type="caution">
    <text evidence="4">The sequence shown here is derived from an EMBL/GenBank/DDBJ whole genome shotgun (WGS) entry which is preliminary data.</text>
</comment>
<dbReference type="PANTHER" id="PTHR31471:SF13">
    <property type="entry name" value="REMORIN FAMILY PROTEIN"/>
    <property type="match status" value="1"/>
</dbReference>
<feature type="compositionally biased region" description="Polar residues" evidence="2">
    <location>
        <begin position="145"/>
        <end position="156"/>
    </location>
</feature>
<accession>A0A371EQM4</accession>